<sequence>MDWWQISILLSTHGFFKEYRPSEPFISPFLTQYKNFTIEQINQEIYPLGTYFYLGLLILVFLLTDYLRYKPIVVTGGFSAVITYILLIYGETLDTMKIVEFFYGFFMASEVAYFTYMYAKVDKVHYQKVTGYSRAAILLGNASAGLSSQLLVTFNLINYLQLNYLTLGGVALGTLTSIFLPGVSQSLYFHRDSSEDITGNNSDYNNNSSSITIVDYKKKKFINGKFRRAFNNFYADFKQAFTNTYVLQWSIWWAMASCGHLQVISYCQLLWEDIIQKTNEELYNGYVDCASSVLGAAISFLIGYINVKWNSWGQISLGFLTIFQGCFLYYCAYINKLYLAYLMHLIYQIFYNAAITVATYEVAKFIKERSHGLVFGINTFLALVLQSILTAVVIRALKTDIRNQFKVYGGYHVVIGIGFLVASIFRLFSHR</sequence>
<keyword evidence="2" id="KW-0813">Transport</keyword>
<feature type="transmembrane region" description="Helical" evidence="3">
    <location>
        <begin position="409"/>
        <end position="428"/>
    </location>
</feature>
<dbReference type="Pfam" id="PF01770">
    <property type="entry name" value="Folate_carrier"/>
    <property type="match status" value="1"/>
</dbReference>
<organism>
    <name type="scientific">Pediculus humanus subsp. corporis</name>
    <name type="common">Body louse</name>
    <dbReference type="NCBI Taxonomy" id="121224"/>
    <lineage>
        <taxon>Eukaryota</taxon>
        <taxon>Metazoa</taxon>
        <taxon>Ecdysozoa</taxon>
        <taxon>Arthropoda</taxon>
        <taxon>Hexapoda</taxon>
        <taxon>Insecta</taxon>
        <taxon>Pterygota</taxon>
        <taxon>Neoptera</taxon>
        <taxon>Paraneoptera</taxon>
        <taxon>Psocodea</taxon>
        <taxon>Troctomorpha</taxon>
        <taxon>Phthiraptera</taxon>
        <taxon>Anoplura</taxon>
        <taxon>Pediculidae</taxon>
        <taxon>Pediculus</taxon>
    </lineage>
</organism>
<dbReference type="eggNOG" id="KOG3810">
    <property type="taxonomic scope" value="Eukaryota"/>
</dbReference>
<dbReference type="OMA" id="WAISSAC"/>
<keyword evidence="3" id="KW-1133">Transmembrane helix</keyword>
<dbReference type="EMBL" id="AAZO01005975">
    <property type="status" value="NOT_ANNOTATED_CDS"/>
    <property type="molecule type" value="Genomic_DNA"/>
</dbReference>
<feature type="transmembrane region" description="Helical" evidence="3">
    <location>
        <begin position="317"/>
        <end position="335"/>
    </location>
</feature>
<accession>E0VX31</accession>
<dbReference type="GeneID" id="8235972"/>
<evidence type="ECO:0000313" key="4">
    <source>
        <dbReference type="EMBL" id="EEB17937.1"/>
    </source>
</evidence>
<feature type="transmembrane region" description="Helical" evidence="3">
    <location>
        <begin position="372"/>
        <end position="397"/>
    </location>
</feature>
<dbReference type="VEuPathDB" id="VectorBase:PHUM494160"/>
<feature type="transmembrane region" description="Helical" evidence="3">
    <location>
        <begin position="131"/>
        <end position="152"/>
    </location>
</feature>
<proteinExistence type="inferred from homology"/>
<comment type="subcellular location">
    <subcellularLocation>
        <location evidence="2">Membrane</location>
        <topology evidence="2">Multi-pass membrane protein</topology>
    </subcellularLocation>
</comment>
<dbReference type="CTD" id="8235972"/>
<dbReference type="PIRSF" id="PIRSF028739">
    <property type="entry name" value="Folate_carrier"/>
    <property type="match status" value="1"/>
</dbReference>
<reference evidence="5" key="3">
    <citation type="submission" date="2021-02" db="UniProtKB">
        <authorList>
            <consortium name="EnsemblMetazoa"/>
        </authorList>
    </citation>
    <scope>IDENTIFICATION</scope>
    <source>
        <strain evidence="5">USDA</strain>
    </source>
</reference>
<dbReference type="SUPFAM" id="SSF103473">
    <property type="entry name" value="MFS general substrate transporter"/>
    <property type="match status" value="1"/>
</dbReference>
<dbReference type="GO" id="GO:0005886">
    <property type="term" value="C:plasma membrane"/>
    <property type="evidence" value="ECO:0007669"/>
    <property type="project" value="UniProtKB-UniRule"/>
</dbReference>
<keyword evidence="6" id="KW-1185">Reference proteome</keyword>
<dbReference type="PANTHER" id="PTHR10686">
    <property type="entry name" value="FOLATE TRANSPORTER"/>
    <property type="match status" value="1"/>
</dbReference>
<keyword evidence="3" id="KW-0812">Transmembrane</keyword>
<dbReference type="PANTHER" id="PTHR10686:SF18">
    <property type="entry name" value="IP11787P-RELATED"/>
    <property type="match status" value="1"/>
</dbReference>
<dbReference type="AlphaFoldDB" id="E0VX31"/>
<feature type="transmembrane region" description="Helical" evidence="3">
    <location>
        <begin position="45"/>
        <end position="64"/>
    </location>
</feature>
<comment type="similarity">
    <text evidence="1 2">Belongs to the reduced folate carrier (RFC) transporter (TC 2.A.48) family.</text>
</comment>
<feature type="transmembrane region" description="Helical" evidence="3">
    <location>
        <begin position="341"/>
        <end position="360"/>
    </location>
</feature>
<feature type="transmembrane region" description="Helical" evidence="3">
    <location>
        <begin position="283"/>
        <end position="305"/>
    </location>
</feature>
<dbReference type="RefSeq" id="XP_002430675.1">
    <property type="nucleotide sequence ID" value="XM_002430630.1"/>
</dbReference>
<evidence type="ECO:0000256" key="1">
    <source>
        <dbReference type="ARBA" id="ARBA00005773"/>
    </source>
</evidence>
<gene>
    <name evidence="5" type="primary">8235972</name>
    <name evidence="4" type="ORF">Phum_PHUM494160</name>
</gene>
<feature type="transmembrane region" description="Helical" evidence="3">
    <location>
        <begin position="251"/>
        <end position="271"/>
    </location>
</feature>
<reference evidence="4" key="1">
    <citation type="submission" date="2007-04" db="EMBL/GenBank/DDBJ databases">
        <title>Annotation of Pediculus humanus corporis strain USDA.</title>
        <authorList>
            <person name="Kirkness E."/>
            <person name="Hannick L."/>
            <person name="Hass B."/>
            <person name="Bruggner R."/>
            <person name="Lawson D."/>
            <person name="Bidwell S."/>
            <person name="Joardar V."/>
            <person name="Caler E."/>
            <person name="Walenz B."/>
            <person name="Inman J."/>
            <person name="Schobel S."/>
            <person name="Galinsky K."/>
            <person name="Amedeo P."/>
            <person name="Strausberg R."/>
        </authorList>
    </citation>
    <scope>NUCLEOTIDE SEQUENCE</scope>
    <source>
        <strain evidence="4">USDA</strain>
    </source>
</reference>
<dbReference type="EMBL" id="DS235827">
    <property type="protein sequence ID" value="EEB17937.1"/>
    <property type="molecule type" value="Genomic_DNA"/>
</dbReference>
<evidence type="ECO:0000313" key="6">
    <source>
        <dbReference type="Proteomes" id="UP000009046"/>
    </source>
</evidence>
<dbReference type="InterPro" id="IPR036259">
    <property type="entry name" value="MFS_trans_sf"/>
</dbReference>
<evidence type="ECO:0000313" key="5">
    <source>
        <dbReference type="EnsemblMetazoa" id="PHUM494160-PA"/>
    </source>
</evidence>
<dbReference type="GO" id="GO:0090482">
    <property type="term" value="F:vitamin transmembrane transporter activity"/>
    <property type="evidence" value="ECO:0007669"/>
    <property type="project" value="InterPro"/>
</dbReference>
<feature type="transmembrane region" description="Helical" evidence="3">
    <location>
        <begin position="71"/>
        <end position="89"/>
    </location>
</feature>
<dbReference type="Gene3D" id="1.20.1250.20">
    <property type="entry name" value="MFS general substrate transporter like domains"/>
    <property type="match status" value="1"/>
</dbReference>
<dbReference type="FunCoup" id="E0VX31">
    <property type="interactions" value="259"/>
</dbReference>
<dbReference type="NCBIfam" id="TIGR00806">
    <property type="entry name" value="rfc"/>
    <property type="match status" value="1"/>
</dbReference>
<protein>
    <submittedName>
        <fullName evidence="4 5">Thiamine transporter, putative</fullName>
    </submittedName>
</protein>
<dbReference type="EnsemblMetazoa" id="PHUM494160-RA">
    <property type="protein sequence ID" value="PHUM494160-PA"/>
    <property type="gene ID" value="PHUM494160"/>
</dbReference>
<feature type="transmembrane region" description="Helical" evidence="3">
    <location>
        <begin position="101"/>
        <end position="119"/>
    </location>
</feature>
<dbReference type="Proteomes" id="UP000009046">
    <property type="component" value="Unassembled WGS sequence"/>
</dbReference>
<keyword evidence="2 3" id="KW-0472">Membrane</keyword>
<reference evidence="4" key="2">
    <citation type="submission" date="2007-04" db="EMBL/GenBank/DDBJ databases">
        <title>The genome of the human body louse.</title>
        <authorList>
            <consortium name="The Human Body Louse Genome Consortium"/>
            <person name="Kirkness E."/>
            <person name="Walenz B."/>
            <person name="Hass B."/>
            <person name="Bruggner R."/>
            <person name="Strausberg R."/>
        </authorList>
    </citation>
    <scope>NUCLEOTIDE SEQUENCE</scope>
    <source>
        <strain evidence="4">USDA</strain>
    </source>
</reference>
<dbReference type="KEGG" id="phu:Phum_PHUM494160"/>
<dbReference type="InParanoid" id="E0VX31"/>
<dbReference type="InterPro" id="IPR002666">
    <property type="entry name" value="Folate_carrier"/>
</dbReference>
<dbReference type="OrthoDB" id="18814at2759"/>
<feature type="transmembrane region" description="Helical" evidence="3">
    <location>
        <begin position="164"/>
        <end position="183"/>
    </location>
</feature>
<dbReference type="HOGENOM" id="CLU_036909_0_1_1"/>
<name>E0VX31_PEDHC</name>
<evidence type="ECO:0000256" key="2">
    <source>
        <dbReference type="PIRNR" id="PIRNR028739"/>
    </source>
</evidence>
<evidence type="ECO:0000256" key="3">
    <source>
        <dbReference type="SAM" id="Phobius"/>
    </source>
</evidence>